<comment type="caution">
    <text evidence="3">The sequence shown here is derived from an EMBL/GenBank/DDBJ whole genome shotgun (WGS) entry which is preliminary data.</text>
</comment>
<evidence type="ECO:0000313" key="4">
    <source>
        <dbReference type="Proteomes" id="UP001220010"/>
    </source>
</evidence>
<evidence type="ECO:0000256" key="2">
    <source>
        <dbReference type="SAM" id="MobiDB-lite"/>
    </source>
</evidence>
<proteinExistence type="predicted"/>
<reference evidence="3 4" key="1">
    <citation type="submission" date="2023-03" db="EMBL/GenBank/DDBJ databases">
        <title>WGS of Methanotrichaceae archaeon Mx.</title>
        <authorList>
            <person name="Sorokin D.Y."/>
            <person name="Merkel A.Y."/>
        </authorList>
    </citation>
    <scope>NUCLEOTIDE SEQUENCE [LARGE SCALE GENOMIC DNA]</scope>
    <source>
        <strain evidence="3 4">Mx</strain>
    </source>
</reference>
<gene>
    <name evidence="3" type="ORF">P0O15_11535</name>
</gene>
<evidence type="ECO:0000256" key="1">
    <source>
        <dbReference type="SAM" id="Coils"/>
    </source>
</evidence>
<feature type="coiled-coil region" evidence="1">
    <location>
        <begin position="32"/>
        <end position="66"/>
    </location>
</feature>
<feature type="region of interest" description="Disordered" evidence="2">
    <location>
        <begin position="216"/>
        <end position="253"/>
    </location>
</feature>
<keyword evidence="1" id="KW-0175">Coiled coil</keyword>
<evidence type="ECO:0000313" key="3">
    <source>
        <dbReference type="EMBL" id="MDF0591789.1"/>
    </source>
</evidence>
<protein>
    <submittedName>
        <fullName evidence="3">Uncharacterized protein</fullName>
    </submittedName>
</protein>
<name>A0ABT5XAP9_9EURY</name>
<organism evidence="3 4">
    <name type="scientific">Candidatus Methanocrinis natronophilus</name>
    <dbReference type="NCBI Taxonomy" id="3033396"/>
    <lineage>
        <taxon>Archaea</taxon>
        <taxon>Methanobacteriati</taxon>
        <taxon>Methanobacteriota</taxon>
        <taxon>Stenosarchaea group</taxon>
        <taxon>Methanomicrobia</taxon>
        <taxon>Methanotrichales</taxon>
        <taxon>Methanotrichaceae</taxon>
        <taxon>Methanocrinis</taxon>
    </lineage>
</organism>
<dbReference type="RefSeq" id="WP_316967514.1">
    <property type="nucleotide sequence ID" value="NZ_JARFPK010000064.1"/>
</dbReference>
<sequence>MKKQRNSLRGPPRLPEVAVTLQETSNVSAKINLSVEEEFALLSERNRQLEAENAVLREREAALVRDDVETLNAVIDALRTIQPAKETARFLKDSEERILAATPEDKPLVINARIKAAAAMIRDSPTASLQPAAEGPAPLRYDTKPLNQKRGEAIAAHVQMRGGTIIKSTDAGTVLETIEGKKLDRKTVHRAMDVARGILRASSEVVGGIRRLVIPSSSPVGGGDRPQPVAGGGGYRGGVSRPRRWSVPWDGVD</sequence>
<keyword evidence="4" id="KW-1185">Reference proteome</keyword>
<accession>A0ABT5XAP9</accession>
<feature type="compositionally biased region" description="Gly residues" evidence="2">
    <location>
        <begin position="220"/>
        <end position="237"/>
    </location>
</feature>
<dbReference type="Proteomes" id="UP001220010">
    <property type="component" value="Unassembled WGS sequence"/>
</dbReference>
<dbReference type="EMBL" id="JARFPK010000064">
    <property type="protein sequence ID" value="MDF0591789.1"/>
    <property type="molecule type" value="Genomic_DNA"/>
</dbReference>